<protein>
    <submittedName>
        <fullName evidence="1">Uncharacterized protein</fullName>
    </submittedName>
</protein>
<dbReference type="AlphaFoldDB" id="A0A6J4ZRQ3"/>
<dbReference type="EMBL" id="CADIJR010000002">
    <property type="protein sequence ID" value="CAB3627825.1"/>
    <property type="molecule type" value="Genomic_DNA"/>
</dbReference>
<proteinExistence type="predicted"/>
<name>A0A6J4ZRQ3_9BURK</name>
<evidence type="ECO:0000313" key="1">
    <source>
        <dbReference type="EMBL" id="CAB3627825.1"/>
    </source>
</evidence>
<evidence type="ECO:0000313" key="2">
    <source>
        <dbReference type="Proteomes" id="UP000507979"/>
    </source>
</evidence>
<dbReference type="GeneID" id="92896336"/>
<accession>A0A6J4ZRQ3</accession>
<gene>
    <name evidence="1" type="ORF">LMG26845_00497</name>
</gene>
<dbReference type="RefSeq" id="WP_054433485.1">
    <property type="nucleotide sequence ID" value="NZ_CADIJR010000002.1"/>
</dbReference>
<organism evidence="1 2">
    <name type="scientific">Achromobacter insuavis</name>
    <dbReference type="NCBI Taxonomy" id="1287735"/>
    <lineage>
        <taxon>Bacteria</taxon>
        <taxon>Pseudomonadati</taxon>
        <taxon>Pseudomonadota</taxon>
        <taxon>Betaproteobacteria</taxon>
        <taxon>Burkholderiales</taxon>
        <taxon>Alcaligenaceae</taxon>
        <taxon>Achromobacter</taxon>
    </lineage>
</organism>
<reference evidence="1 2" key="1">
    <citation type="submission" date="2020-04" db="EMBL/GenBank/DDBJ databases">
        <authorList>
            <person name="De Canck E."/>
        </authorList>
    </citation>
    <scope>NUCLEOTIDE SEQUENCE [LARGE SCALE GENOMIC DNA]</scope>
    <source>
        <strain evidence="1 2">LMG 26845</strain>
    </source>
</reference>
<dbReference type="Proteomes" id="UP000507979">
    <property type="component" value="Unassembled WGS sequence"/>
</dbReference>
<keyword evidence="2" id="KW-1185">Reference proteome</keyword>
<sequence length="112" mass="12085">MTDTYQPIYDAVRSRIGHADVGQAVESALREAFGNADHIIRCAVQETVNELQRPAVVFRPALSIDGDQWCALYGANLQDGVAGFGDTPAAAMHAFDRAWLNDKTPLAARGAQ</sequence>